<evidence type="ECO:0000256" key="8">
    <source>
        <dbReference type="ARBA" id="ARBA00037415"/>
    </source>
</evidence>
<gene>
    <name evidence="10" type="ORF">NLU13_1788</name>
</gene>
<evidence type="ECO:0000256" key="4">
    <source>
        <dbReference type="ARBA" id="ARBA00012670"/>
    </source>
</evidence>
<evidence type="ECO:0000256" key="5">
    <source>
        <dbReference type="ARBA" id="ARBA00022801"/>
    </source>
</evidence>
<dbReference type="GO" id="GO:0046556">
    <property type="term" value="F:alpha-L-arabinofuranosidase activity"/>
    <property type="evidence" value="ECO:0007669"/>
    <property type="project" value="UniProtKB-EC"/>
</dbReference>
<keyword evidence="7" id="KW-0326">Glycosidase</keyword>
<evidence type="ECO:0000256" key="2">
    <source>
        <dbReference type="ARBA" id="ARBA00004834"/>
    </source>
</evidence>
<dbReference type="Proteomes" id="UP001175261">
    <property type="component" value="Unassembled WGS sequence"/>
</dbReference>
<dbReference type="EC" id="3.2.1.55" evidence="4"/>
<evidence type="ECO:0000313" key="10">
    <source>
        <dbReference type="EMBL" id="KAK0392292.1"/>
    </source>
</evidence>
<protein>
    <recommendedName>
        <fullName evidence="4">non-reducing end alpha-L-arabinofuranosidase</fullName>
        <ecNumber evidence="4">3.2.1.55</ecNumber>
    </recommendedName>
</protein>
<dbReference type="Gene3D" id="2.60.40.1180">
    <property type="entry name" value="Golgi alpha-mannosidase II"/>
    <property type="match status" value="1"/>
</dbReference>
<dbReference type="Pfam" id="PF06964">
    <property type="entry name" value="Alpha-L-AF_C"/>
    <property type="match status" value="1"/>
</dbReference>
<keyword evidence="5" id="KW-0378">Hydrolase</keyword>
<proteinExistence type="inferred from homology"/>
<comment type="similarity">
    <text evidence="3">Belongs to the glycosyl hydrolase 51 family.</text>
</comment>
<dbReference type="InterPro" id="IPR013780">
    <property type="entry name" value="Glyco_hydro_b"/>
</dbReference>
<comment type="caution">
    <text evidence="10">The sequence shown here is derived from an EMBL/GenBank/DDBJ whole genome shotgun (WGS) entry which is preliminary data.</text>
</comment>
<dbReference type="GO" id="GO:0000272">
    <property type="term" value="P:polysaccharide catabolic process"/>
    <property type="evidence" value="ECO:0007669"/>
    <property type="project" value="TreeGrafter"/>
</dbReference>
<dbReference type="InterPro" id="IPR055235">
    <property type="entry name" value="ASD1_cat"/>
</dbReference>
<dbReference type="PANTHER" id="PTHR43576:SF3">
    <property type="entry name" value="ALPHA-L-ARABINOFURANOSIDASE C"/>
    <property type="match status" value="1"/>
</dbReference>
<comment type="function">
    <text evidence="8">Alpha-L-arabinofuranosidase involved in the degradation of arabinoxylan, a major component of plant hemicellulose. Acts only on small linear 1,5-alpha-linked L-arabinofuranosyl oligosaccharides.</text>
</comment>
<name>A0AA39GUE7_SARSR</name>
<dbReference type="PANTHER" id="PTHR43576">
    <property type="entry name" value="ALPHA-L-ARABINOFURANOSIDASE C-RELATED"/>
    <property type="match status" value="1"/>
</dbReference>
<dbReference type="SUPFAM" id="SSF51011">
    <property type="entry name" value="Glycosyl hydrolase domain"/>
    <property type="match status" value="1"/>
</dbReference>
<dbReference type="SMART" id="SM00813">
    <property type="entry name" value="Alpha-L-AF_C"/>
    <property type="match status" value="1"/>
</dbReference>
<dbReference type="SUPFAM" id="SSF51445">
    <property type="entry name" value="(Trans)glycosidases"/>
    <property type="match status" value="1"/>
</dbReference>
<keyword evidence="6" id="KW-0119">Carbohydrate metabolism</keyword>
<dbReference type="Pfam" id="PF22848">
    <property type="entry name" value="ASD1_dom"/>
    <property type="match status" value="1"/>
</dbReference>
<organism evidence="10 11">
    <name type="scientific">Sarocladium strictum</name>
    <name type="common">Black bundle disease fungus</name>
    <name type="synonym">Acremonium strictum</name>
    <dbReference type="NCBI Taxonomy" id="5046"/>
    <lineage>
        <taxon>Eukaryota</taxon>
        <taxon>Fungi</taxon>
        <taxon>Dikarya</taxon>
        <taxon>Ascomycota</taxon>
        <taxon>Pezizomycotina</taxon>
        <taxon>Sordariomycetes</taxon>
        <taxon>Hypocreomycetidae</taxon>
        <taxon>Hypocreales</taxon>
        <taxon>Sarocladiaceae</taxon>
        <taxon>Sarocladium</taxon>
    </lineage>
</organism>
<sequence>MTSYTKIPDDQQPVITVNPAFKISKIEDNTYGGFTEHMGRCIYGGLYDPGNPLSDENGFRKDVIEALKELNSPVVRYPGGNFCATYHWLDGVGPKEKRPKRPELAWLGVETNQFGTDEFMQWCKTVGSEPYIALNMGTGTLDEALAWLEYCNGTKDTYYANMRRQNGHEEPYNVKYWALGNEIWGPWQVEQMTKEDYAKKAFQWAKALKLLDPSIELILCGKEGKDDWDYYVLKECITNHTETLGNGGGTLIDMHSIHRYTSSNDHLENVTGPRAAERSIQLTGAMIDLVHIINKIPPTVKKQKICFDEWNVWDPTRAIGSEGAEEKYTLSDALAVAVWLNVFIRQSRYIGMANIAQSVNVISPLMTSKDGILKQTTWWPWLLFCRHMRGSALAVHLQSGEYEGATKPYWIRGKIETPWLDVSAAVNDEGVVSLVVVNIHDSRSFDAKLEGIPQGASVDVYTVTGDRLDCTNTAEKTEVGVQESKWEASGSYEFPRASMTMLRWKP</sequence>
<evidence type="ECO:0000256" key="3">
    <source>
        <dbReference type="ARBA" id="ARBA00007186"/>
    </source>
</evidence>
<comment type="pathway">
    <text evidence="2">Glycan metabolism; L-arabinan degradation.</text>
</comment>
<dbReference type="GO" id="GO:0046373">
    <property type="term" value="P:L-arabinose metabolic process"/>
    <property type="evidence" value="ECO:0007669"/>
    <property type="project" value="InterPro"/>
</dbReference>
<comment type="catalytic activity">
    <reaction evidence="1">
        <text>Hydrolysis of terminal non-reducing alpha-L-arabinofuranoside residues in alpha-L-arabinosides.</text>
        <dbReference type="EC" id="3.2.1.55"/>
    </reaction>
</comment>
<dbReference type="InterPro" id="IPR010720">
    <property type="entry name" value="Alpha-L-AF_C"/>
</dbReference>
<evidence type="ECO:0000259" key="9">
    <source>
        <dbReference type="SMART" id="SM00813"/>
    </source>
</evidence>
<dbReference type="AlphaFoldDB" id="A0AA39GUE7"/>
<dbReference type="Gene3D" id="3.20.20.80">
    <property type="entry name" value="Glycosidases"/>
    <property type="match status" value="1"/>
</dbReference>
<evidence type="ECO:0000313" key="11">
    <source>
        <dbReference type="Proteomes" id="UP001175261"/>
    </source>
</evidence>
<evidence type="ECO:0000256" key="7">
    <source>
        <dbReference type="ARBA" id="ARBA00023295"/>
    </source>
</evidence>
<dbReference type="EMBL" id="JAPDFR010000001">
    <property type="protein sequence ID" value="KAK0392292.1"/>
    <property type="molecule type" value="Genomic_DNA"/>
</dbReference>
<keyword evidence="11" id="KW-1185">Reference proteome</keyword>
<dbReference type="InterPro" id="IPR017853">
    <property type="entry name" value="GH"/>
</dbReference>
<feature type="domain" description="Alpha-L-arabinofuranosidase C-terminal" evidence="9">
    <location>
        <begin position="308"/>
        <end position="498"/>
    </location>
</feature>
<evidence type="ECO:0000256" key="1">
    <source>
        <dbReference type="ARBA" id="ARBA00001462"/>
    </source>
</evidence>
<accession>A0AA39GUE7</accession>
<reference evidence="10" key="1">
    <citation type="submission" date="2022-10" db="EMBL/GenBank/DDBJ databases">
        <title>Determination and structural analysis of whole genome sequence of Sarocladium strictum F4-1.</title>
        <authorList>
            <person name="Hu L."/>
            <person name="Jiang Y."/>
        </authorList>
    </citation>
    <scope>NUCLEOTIDE SEQUENCE</scope>
    <source>
        <strain evidence="10">F4-1</strain>
    </source>
</reference>
<evidence type="ECO:0000256" key="6">
    <source>
        <dbReference type="ARBA" id="ARBA00023277"/>
    </source>
</evidence>